<dbReference type="EC" id="2.4.2.64" evidence="6"/>
<feature type="signal peptide" evidence="7">
    <location>
        <begin position="1"/>
        <end position="26"/>
    </location>
</feature>
<keyword evidence="3 6" id="KW-0819">tRNA processing</keyword>
<sequence length="447" mass="47729">MESNTHSAPLCVTVITTMALTFVVEAECSVTKARSSRLTLPHTTACTPMFMPVGTQGSLKGLTPPQMVQLGCQVVLGNTYHLGHRPGAETVAAMGGLHAFSGWHGGMLTDSGGFQMVSLAKLSSVSEEGVTFASPHDGTTVLLSPELSIAMQNNIGADIIMALDDVVSSLISGPRVEDAMHRSIRWLDRCIAAHARPAEQNLFGIIQGGLDPRLRLYCLDAMIARDTPGFAIGGLSGGESKDEFWKMVHLCTQHLPADKPRYLMGVGYAQDLVVCSALGVDMFDCVFPTRTARFGKALVREGELALKHKRFATDLSPIDADCGCYVCKTFTRAYLHAVVKSHTGAQLISYHNIAFQLRLMADIRAAIEADALPGFVTAYMQTRFGPNVPQWIVDALFAVGIELDFATATPVAWPLPVAADFAAVVASEPGPPVAVDPADDGLAAMDL</sequence>
<dbReference type="HAMAP" id="MF_00168">
    <property type="entry name" value="Q_tRNA_Tgt"/>
    <property type="match status" value="1"/>
</dbReference>
<dbReference type="InterPro" id="IPR036511">
    <property type="entry name" value="TGT-like_sf"/>
</dbReference>
<comment type="subunit">
    <text evidence="6">Heterodimer of a catalytic subunit and an accessory subunit.</text>
</comment>
<feature type="chain" id="PRO_5005537812" description="Queuine tRNA-ribosyltransferase catalytic subunit 1" evidence="7">
    <location>
        <begin position="27"/>
        <end position="447"/>
    </location>
</feature>
<keyword evidence="6" id="KW-0963">Cytoplasm</keyword>
<evidence type="ECO:0000256" key="4">
    <source>
        <dbReference type="ARBA" id="ARBA00022723"/>
    </source>
</evidence>
<evidence type="ECO:0000256" key="6">
    <source>
        <dbReference type="HAMAP-Rule" id="MF_03218"/>
    </source>
</evidence>
<dbReference type="GO" id="GO:0008479">
    <property type="term" value="F:tRNA-guanosine(34) queuine transglycosylase activity"/>
    <property type="evidence" value="ECO:0007669"/>
    <property type="project" value="UniProtKB-UniRule"/>
</dbReference>
<protein>
    <recommendedName>
        <fullName evidence="6">Queuine tRNA-ribosyltransferase catalytic subunit 1</fullName>
        <ecNumber evidence="6">2.4.2.64</ecNumber>
    </recommendedName>
    <alternativeName>
        <fullName evidence="6">Guanine insertion enzyme</fullName>
    </alternativeName>
    <alternativeName>
        <fullName evidence="6">tRNA-guanine transglycosylase</fullName>
    </alternativeName>
</protein>
<feature type="binding site" evidence="6">
    <location>
        <position position="322"/>
    </location>
    <ligand>
        <name>Zn(2+)</name>
        <dbReference type="ChEBI" id="CHEBI:29105"/>
    </ligand>
</feature>
<dbReference type="InterPro" id="IPR004803">
    <property type="entry name" value="TGT"/>
</dbReference>
<keyword evidence="5 6" id="KW-0862">Zinc</keyword>
<evidence type="ECO:0000256" key="7">
    <source>
        <dbReference type="SAM" id="SignalP"/>
    </source>
</evidence>
<feature type="binding site" evidence="6">
    <location>
        <position position="207"/>
    </location>
    <ligand>
        <name>substrate</name>
    </ligand>
</feature>
<feature type="active site" description="Proton acceptor" evidence="6">
    <location>
        <position position="110"/>
    </location>
</feature>
<feature type="binding site" evidence="6">
    <location>
        <begin position="110"/>
        <end position="114"/>
    </location>
    <ligand>
        <name>substrate</name>
    </ligand>
</feature>
<feature type="domain" description="tRNA-guanine(15) transglycosylase-like" evidence="8">
    <location>
        <begin position="31"/>
        <end position="383"/>
    </location>
</feature>
<keyword evidence="1 6" id="KW-0328">Glycosyltransferase</keyword>
<feature type="binding site" evidence="6">
    <location>
        <position position="234"/>
    </location>
    <ligand>
        <name>substrate</name>
    </ligand>
</feature>
<dbReference type="SUPFAM" id="SSF51713">
    <property type="entry name" value="tRNA-guanine transglycosylase"/>
    <property type="match status" value="1"/>
</dbReference>
<feature type="binding site" evidence="6">
    <location>
        <position position="327"/>
    </location>
    <ligand>
        <name>Zn(2+)</name>
        <dbReference type="ChEBI" id="CHEBI:29105"/>
    </ligand>
</feature>
<dbReference type="NCBIfam" id="TIGR00449">
    <property type="entry name" value="tgt_general"/>
    <property type="match status" value="1"/>
</dbReference>
<dbReference type="EMBL" id="GL349488">
    <property type="protein sequence ID" value="KNC54319.1"/>
    <property type="molecule type" value="Genomic_DNA"/>
</dbReference>
<keyword evidence="10" id="KW-1185">Reference proteome</keyword>
<evidence type="ECO:0000256" key="1">
    <source>
        <dbReference type="ARBA" id="ARBA00022676"/>
    </source>
</evidence>
<evidence type="ECO:0000256" key="3">
    <source>
        <dbReference type="ARBA" id="ARBA00022694"/>
    </source>
</evidence>
<comment type="catalytic activity">
    <reaction evidence="6">
        <text>guanosine(34) in tRNA + queuine = queuosine(34) in tRNA + guanine</text>
        <dbReference type="Rhea" id="RHEA:16633"/>
        <dbReference type="Rhea" id="RHEA-COMP:10341"/>
        <dbReference type="Rhea" id="RHEA-COMP:18571"/>
        <dbReference type="ChEBI" id="CHEBI:16235"/>
        <dbReference type="ChEBI" id="CHEBI:17433"/>
        <dbReference type="ChEBI" id="CHEBI:74269"/>
        <dbReference type="ChEBI" id="CHEBI:194431"/>
        <dbReference type="EC" id="2.4.2.64"/>
    </reaction>
</comment>
<feature type="active site" description="Nucleophile" evidence="6">
    <location>
        <position position="284"/>
    </location>
</feature>
<proteinExistence type="inferred from homology"/>
<keyword evidence="2 6" id="KW-0808">Transferase</keyword>
<gene>
    <name evidence="9" type="ORF">AMSG_10304</name>
</gene>
<feature type="binding site" evidence="6">
    <location>
        <position position="324"/>
    </location>
    <ligand>
        <name>Zn(2+)</name>
        <dbReference type="ChEBI" id="CHEBI:29105"/>
    </ligand>
</feature>
<dbReference type="Pfam" id="PF01702">
    <property type="entry name" value="TGT"/>
    <property type="match status" value="1"/>
</dbReference>
<dbReference type="NCBIfam" id="TIGR00430">
    <property type="entry name" value="Q_tRNA_tgt"/>
    <property type="match status" value="1"/>
</dbReference>
<dbReference type="PANTHER" id="PTHR43530:SF1">
    <property type="entry name" value="QUEUINE TRNA-RIBOSYLTRANSFERASE CATALYTIC SUBUNIT 1"/>
    <property type="match status" value="1"/>
</dbReference>
<comment type="cofactor">
    <cofactor evidence="6">
        <name>Zn(2+)</name>
        <dbReference type="ChEBI" id="CHEBI:29105"/>
    </cofactor>
</comment>
<evidence type="ECO:0000256" key="2">
    <source>
        <dbReference type="ARBA" id="ARBA00022679"/>
    </source>
</evidence>
<dbReference type="RefSeq" id="XP_013753779.1">
    <property type="nucleotide sequence ID" value="XM_013898325.1"/>
</dbReference>
<reference evidence="9 10" key="1">
    <citation type="submission" date="2010-05" db="EMBL/GenBank/DDBJ databases">
        <title>The Genome Sequence of Thecamonas trahens ATCC 50062.</title>
        <authorList>
            <consortium name="The Broad Institute Genome Sequencing Platform"/>
            <person name="Russ C."/>
            <person name="Cuomo C."/>
            <person name="Shea T."/>
            <person name="Young S.K."/>
            <person name="Zeng Q."/>
            <person name="Koehrsen M."/>
            <person name="Haas B."/>
            <person name="Borodovsky M."/>
            <person name="Guigo R."/>
            <person name="Alvarado L."/>
            <person name="Berlin A."/>
            <person name="Bochicchio J."/>
            <person name="Borenstein D."/>
            <person name="Chapman S."/>
            <person name="Chen Z."/>
            <person name="Freedman E."/>
            <person name="Gellesch M."/>
            <person name="Goldberg J."/>
            <person name="Griggs A."/>
            <person name="Gujja S."/>
            <person name="Heilman E."/>
            <person name="Heiman D."/>
            <person name="Hepburn T."/>
            <person name="Howarth C."/>
            <person name="Jen D."/>
            <person name="Larson L."/>
            <person name="Mehta T."/>
            <person name="Park D."/>
            <person name="Pearson M."/>
            <person name="Roberts A."/>
            <person name="Saif S."/>
            <person name="Shenoy N."/>
            <person name="Sisk P."/>
            <person name="Stolte C."/>
            <person name="Sykes S."/>
            <person name="Thomson T."/>
            <person name="Walk T."/>
            <person name="White J."/>
            <person name="Yandava C."/>
            <person name="Burger G."/>
            <person name="Gray M.W."/>
            <person name="Holland P.W.H."/>
            <person name="King N."/>
            <person name="Lang F.B.F."/>
            <person name="Roger A.J."/>
            <person name="Ruiz-Trillo I."/>
            <person name="Lander E."/>
            <person name="Nusbaum C."/>
        </authorList>
    </citation>
    <scope>NUCLEOTIDE SEQUENCE [LARGE SCALE GENOMIC DNA]</scope>
    <source>
        <strain evidence="9 10">ATCC 50062</strain>
    </source>
</reference>
<dbReference type="AlphaFoldDB" id="A0A0L0DPT7"/>
<keyword evidence="7" id="KW-0732">Signal</keyword>
<dbReference type="STRING" id="461836.A0A0L0DPT7"/>
<comment type="similarity">
    <text evidence="6">Belongs to the queuine tRNA-ribosyltransferase family.</text>
</comment>
<feature type="binding site" evidence="6">
    <location>
        <position position="351"/>
    </location>
    <ligand>
        <name>Zn(2+)</name>
        <dbReference type="ChEBI" id="CHEBI:29105"/>
    </ligand>
</feature>
<dbReference type="GeneID" id="25568561"/>
<organism evidence="9 10">
    <name type="scientific">Thecamonas trahens ATCC 50062</name>
    <dbReference type="NCBI Taxonomy" id="461836"/>
    <lineage>
        <taxon>Eukaryota</taxon>
        <taxon>Apusozoa</taxon>
        <taxon>Apusomonadida</taxon>
        <taxon>Apusomonadidae</taxon>
        <taxon>Thecamonas</taxon>
    </lineage>
</organism>
<feature type="region of interest" description="RNA binding" evidence="6">
    <location>
        <begin position="265"/>
        <end position="271"/>
    </location>
</feature>
<name>A0A0L0DPT7_THETB</name>
<dbReference type="GO" id="GO:0046872">
    <property type="term" value="F:metal ion binding"/>
    <property type="evidence" value="ECO:0007669"/>
    <property type="project" value="UniProtKB-KW"/>
</dbReference>
<evidence type="ECO:0000259" key="8">
    <source>
        <dbReference type="Pfam" id="PF01702"/>
    </source>
</evidence>
<feature type="binding site" evidence="6">
    <location>
        <position position="164"/>
    </location>
    <ligand>
        <name>substrate</name>
    </ligand>
</feature>
<comment type="function">
    <text evidence="6">Catalytic subunit of the queuine tRNA-ribosyltransferase (TGT) that catalyzes the base-exchange of a guanine (G) residue with queuine (Q) at position 34 (anticodon wobble position) in tRNAs with GU(N) anticodons (tRNA-Asp, -Asn, -His and -Tyr), resulting in the hypermodified nucleoside queuosine (7-(((4,5-cis-dihydroxy-2-cyclopenten-1-yl)amino)methyl)-7-deazaguanosine). Catalysis occurs through a double-displacement mechanism. The nucleophile active site attacks the C1' of nucleotide 34 to detach the guanine base from the RNA, forming a covalent enzyme-RNA intermediate. The proton acceptor active site deprotonates the incoming queuine, allowing a nucleophilic attack on the C1' of the ribose to form the product.</text>
</comment>
<dbReference type="PANTHER" id="PTHR43530">
    <property type="entry name" value="QUEUINE TRNA-RIBOSYLTRANSFERASE CATALYTIC SUBUNIT 1"/>
    <property type="match status" value="1"/>
</dbReference>
<dbReference type="OrthoDB" id="10249838at2759"/>
<feature type="region of interest" description="RNA binding; important for wobble base 34 recognition" evidence="6">
    <location>
        <begin position="289"/>
        <end position="293"/>
    </location>
</feature>
<comment type="subcellular location">
    <subcellularLocation>
        <location evidence="6">Cytoplasm</location>
    </subcellularLocation>
</comment>
<dbReference type="InterPro" id="IPR002616">
    <property type="entry name" value="tRNA_ribo_trans-like"/>
</dbReference>
<accession>A0A0L0DPT7</accession>
<evidence type="ECO:0000313" key="9">
    <source>
        <dbReference type="EMBL" id="KNC54319.1"/>
    </source>
</evidence>
<dbReference type="eggNOG" id="KOG3908">
    <property type="taxonomic scope" value="Eukaryota"/>
</dbReference>
<dbReference type="Proteomes" id="UP000054408">
    <property type="component" value="Unassembled WGS sequence"/>
</dbReference>
<dbReference type="OMA" id="IDLFDCV"/>
<dbReference type="GO" id="GO:0005829">
    <property type="term" value="C:cytosol"/>
    <property type="evidence" value="ECO:0007669"/>
    <property type="project" value="TreeGrafter"/>
</dbReference>
<keyword evidence="4 6" id="KW-0479">Metal-binding</keyword>
<evidence type="ECO:0000256" key="5">
    <source>
        <dbReference type="ARBA" id="ARBA00022833"/>
    </source>
</evidence>
<dbReference type="GO" id="GO:0006400">
    <property type="term" value="P:tRNA modification"/>
    <property type="evidence" value="ECO:0007669"/>
    <property type="project" value="InterPro"/>
</dbReference>
<dbReference type="Gene3D" id="3.20.20.105">
    <property type="entry name" value="Queuine tRNA-ribosyltransferase-like"/>
    <property type="match status" value="1"/>
</dbReference>
<evidence type="ECO:0000313" key="10">
    <source>
        <dbReference type="Proteomes" id="UP000054408"/>
    </source>
</evidence>